<accession>A0A150PHM8</accession>
<dbReference type="AlphaFoldDB" id="A0A150PHM8"/>
<feature type="region of interest" description="Disordered" evidence="1">
    <location>
        <begin position="1"/>
        <end position="37"/>
    </location>
</feature>
<feature type="non-terminal residue" evidence="2">
    <location>
        <position position="117"/>
    </location>
</feature>
<evidence type="ECO:0000256" key="1">
    <source>
        <dbReference type="SAM" id="MobiDB-lite"/>
    </source>
</evidence>
<dbReference type="InterPro" id="IPR036567">
    <property type="entry name" value="RHF-like"/>
</dbReference>
<reference evidence="2 3" key="1">
    <citation type="submission" date="2014-02" db="EMBL/GenBank/DDBJ databases">
        <title>The small core and large imbalanced accessory genome model reveals a collaborative survival strategy of Sorangium cellulosum strains in nature.</title>
        <authorList>
            <person name="Han K."/>
            <person name="Peng R."/>
            <person name="Blom J."/>
            <person name="Li Y.-Z."/>
        </authorList>
    </citation>
    <scope>NUCLEOTIDE SEQUENCE [LARGE SCALE GENOMIC DNA]</scope>
    <source>
        <strain evidence="2 3">So0157-25</strain>
    </source>
</reference>
<feature type="compositionally biased region" description="Basic residues" evidence="1">
    <location>
        <begin position="1"/>
        <end position="11"/>
    </location>
</feature>
<dbReference type="Proteomes" id="UP000075420">
    <property type="component" value="Unassembled WGS sequence"/>
</dbReference>
<comment type="caution">
    <text evidence="2">The sequence shown here is derived from an EMBL/GenBank/DDBJ whole genome shotgun (WGS) entry which is preliminary data.</text>
</comment>
<dbReference type="Gene3D" id="3.30.160.100">
    <property type="entry name" value="Ribosome hibernation promotion factor-like"/>
    <property type="match status" value="1"/>
</dbReference>
<evidence type="ECO:0000313" key="3">
    <source>
        <dbReference type="Proteomes" id="UP000075420"/>
    </source>
</evidence>
<evidence type="ECO:0000313" key="2">
    <source>
        <dbReference type="EMBL" id="KYF55193.1"/>
    </source>
</evidence>
<name>A0A150PHM8_SORCE</name>
<sequence length="117" mass="12766">MTMSKMHKPSRRAAFAGEIARPSTRASGRTPADRTPVAVRTTGLDIDGEVRDYARQRLGVRLGKFAAEIQRISVRLEDVNGPRGGVDTVCRIKVVLRGLPTVVAQDVAEGIREAIDR</sequence>
<dbReference type="SUPFAM" id="SSF69754">
    <property type="entry name" value="Ribosome binding protein Y (YfiA homologue)"/>
    <property type="match status" value="1"/>
</dbReference>
<organism evidence="2 3">
    <name type="scientific">Sorangium cellulosum</name>
    <name type="common">Polyangium cellulosum</name>
    <dbReference type="NCBI Taxonomy" id="56"/>
    <lineage>
        <taxon>Bacteria</taxon>
        <taxon>Pseudomonadati</taxon>
        <taxon>Myxococcota</taxon>
        <taxon>Polyangia</taxon>
        <taxon>Polyangiales</taxon>
        <taxon>Polyangiaceae</taxon>
        <taxon>Sorangium</taxon>
    </lineage>
</organism>
<proteinExistence type="predicted"/>
<protein>
    <submittedName>
        <fullName evidence="2">Uncharacterized protein</fullName>
    </submittedName>
</protein>
<dbReference type="EMBL" id="JELY01001603">
    <property type="protein sequence ID" value="KYF55193.1"/>
    <property type="molecule type" value="Genomic_DNA"/>
</dbReference>
<gene>
    <name evidence="2" type="ORF">BE08_40615</name>
</gene>